<evidence type="ECO:0000313" key="11">
    <source>
        <dbReference type="EMBL" id="OJJ32996.1"/>
    </source>
</evidence>
<evidence type="ECO:0000259" key="9">
    <source>
        <dbReference type="Pfam" id="PF07731"/>
    </source>
</evidence>
<gene>
    <name evidence="11" type="ORF">ASPWEDRAFT_114390</name>
</gene>
<dbReference type="InterPro" id="IPR008972">
    <property type="entry name" value="Cupredoxin"/>
</dbReference>
<evidence type="ECO:0000256" key="7">
    <source>
        <dbReference type="SAM" id="SignalP"/>
    </source>
</evidence>
<evidence type="ECO:0000256" key="2">
    <source>
        <dbReference type="ARBA" id="ARBA00022723"/>
    </source>
</evidence>
<feature type="signal peptide" evidence="7">
    <location>
        <begin position="1"/>
        <end position="22"/>
    </location>
</feature>
<reference evidence="12" key="1">
    <citation type="journal article" date="2017" name="Genome Biol.">
        <title>Comparative genomics reveals high biological diversity and specific adaptations in the industrially and medically important fungal genus Aspergillus.</title>
        <authorList>
            <person name="de Vries R.P."/>
            <person name="Riley R."/>
            <person name="Wiebenga A."/>
            <person name="Aguilar-Osorio G."/>
            <person name="Amillis S."/>
            <person name="Uchima C.A."/>
            <person name="Anderluh G."/>
            <person name="Asadollahi M."/>
            <person name="Askin M."/>
            <person name="Barry K."/>
            <person name="Battaglia E."/>
            <person name="Bayram O."/>
            <person name="Benocci T."/>
            <person name="Braus-Stromeyer S.A."/>
            <person name="Caldana C."/>
            <person name="Canovas D."/>
            <person name="Cerqueira G.C."/>
            <person name="Chen F."/>
            <person name="Chen W."/>
            <person name="Choi C."/>
            <person name="Clum A."/>
            <person name="Dos Santos R.A."/>
            <person name="Damasio A.R."/>
            <person name="Diallinas G."/>
            <person name="Emri T."/>
            <person name="Fekete E."/>
            <person name="Flipphi M."/>
            <person name="Freyberg S."/>
            <person name="Gallo A."/>
            <person name="Gournas C."/>
            <person name="Habgood R."/>
            <person name="Hainaut M."/>
            <person name="Harispe M.L."/>
            <person name="Henrissat B."/>
            <person name="Hilden K.S."/>
            <person name="Hope R."/>
            <person name="Hossain A."/>
            <person name="Karabika E."/>
            <person name="Karaffa L."/>
            <person name="Karanyi Z."/>
            <person name="Krasevec N."/>
            <person name="Kuo A."/>
            <person name="Kusch H."/>
            <person name="LaButti K."/>
            <person name="Lagendijk E.L."/>
            <person name="Lapidus A."/>
            <person name="Levasseur A."/>
            <person name="Lindquist E."/>
            <person name="Lipzen A."/>
            <person name="Logrieco A.F."/>
            <person name="MacCabe A."/>
            <person name="Maekelae M.R."/>
            <person name="Malavazi I."/>
            <person name="Melin P."/>
            <person name="Meyer V."/>
            <person name="Mielnichuk N."/>
            <person name="Miskei M."/>
            <person name="Molnar A.P."/>
            <person name="Mule G."/>
            <person name="Ngan C.Y."/>
            <person name="Orejas M."/>
            <person name="Orosz E."/>
            <person name="Ouedraogo J.P."/>
            <person name="Overkamp K.M."/>
            <person name="Park H.-S."/>
            <person name="Perrone G."/>
            <person name="Piumi F."/>
            <person name="Punt P.J."/>
            <person name="Ram A.F."/>
            <person name="Ramon A."/>
            <person name="Rauscher S."/>
            <person name="Record E."/>
            <person name="Riano-Pachon D.M."/>
            <person name="Robert V."/>
            <person name="Roehrig J."/>
            <person name="Ruller R."/>
            <person name="Salamov A."/>
            <person name="Salih N.S."/>
            <person name="Samson R.A."/>
            <person name="Sandor E."/>
            <person name="Sanguinetti M."/>
            <person name="Schuetze T."/>
            <person name="Sepcic K."/>
            <person name="Shelest E."/>
            <person name="Sherlock G."/>
            <person name="Sophianopoulou V."/>
            <person name="Squina F.M."/>
            <person name="Sun H."/>
            <person name="Susca A."/>
            <person name="Todd R.B."/>
            <person name="Tsang A."/>
            <person name="Unkles S.E."/>
            <person name="van de Wiele N."/>
            <person name="van Rossen-Uffink D."/>
            <person name="Oliveira J.V."/>
            <person name="Vesth T.C."/>
            <person name="Visser J."/>
            <person name="Yu J.-H."/>
            <person name="Zhou M."/>
            <person name="Andersen M.R."/>
            <person name="Archer D.B."/>
            <person name="Baker S.E."/>
            <person name="Benoit I."/>
            <person name="Brakhage A.A."/>
            <person name="Braus G.H."/>
            <person name="Fischer R."/>
            <person name="Frisvad J.C."/>
            <person name="Goldman G.H."/>
            <person name="Houbraken J."/>
            <person name="Oakley B."/>
            <person name="Pocsi I."/>
            <person name="Scazzocchio C."/>
            <person name="Seiboth B."/>
            <person name="vanKuyk P.A."/>
            <person name="Wortman J."/>
            <person name="Dyer P.S."/>
            <person name="Grigoriev I.V."/>
        </authorList>
    </citation>
    <scope>NUCLEOTIDE SEQUENCE [LARGE SCALE GENOMIC DNA]</scope>
    <source>
        <strain evidence="12">DTO 134E9</strain>
    </source>
</reference>
<dbReference type="CDD" id="cd13850">
    <property type="entry name" value="CuRO_1_Abr2_like"/>
    <property type="match status" value="1"/>
</dbReference>
<evidence type="ECO:0000256" key="3">
    <source>
        <dbReference type="ARBA" id="ARBA00022729"/>
    </source>
</evidence>
<accession>A0A1L9RDJ9</accession>
<evidence type="ECO:0000256" key="4">
    <source>
        <dbReference type="ARBA" id="ARBA00023002"/>
    </source>
</evidence>
<keyword evidence="4" id="KW-0560">Oxidoreductase</keyword>
<feature type="domain" description="Plastocyanin-like" evidence="10">
    <location>
        <begin position="32"/>
        <end position="144"/>
    </location>
</feature>
<proteinExistence type="inferred from homology"/>
<keyword evidence="6" id="KW-0325">Glycoprotein</keyword>
<dbReference type="CDD" id="cd13876">
    <property type="entry name" value="CuRO_2_Abr2_like"/>
    <property type="match status" value="1"/>
</dbReference>
<evidence type="ECO:0000256" key="6">
    <source>
        <dbReference type="ARBA" id="ARBA00023180"/>
    </source>
</evidence>
<keyword evidence="3 7" id="KW-0732">Signal</keyword>
<keyword evidence="2" id="KW-0479">Metal-binding</keyword>
<protein>
    <recommendedName>
        <fullName evidence="13">Multicopper oxidase</fullName>
    </recommendedName>
</protein>
<dbReference type="GO" id="GO:0005507">
    <property type="term" value="F:copper ion binding"/>
    <property type="evidence" value="ECO:0007669"/>
    <property type="project" value="InterPro"/>
</dbReference>
<dbReference type="CDD" id="cd13898">
    <property type="entry name" value="CuRO_3_Abr2_like"/>
    <property type="match status" value="1"/>
</dbReference>
<feature type="domain" description="Plastocyanin-like" evidence="8">
    <location>
        <begin position="173"/>
        <end position="371"/>
    </location>
</feature>
<dbReference type="PROSITE" id="PS00079">
    <property type="entry name" value="MULTICOPPER_OXIDASE1"/>
    <property type="match status" value="2"/>
</dbReference>
<dbReference type="VEuPathDB" id="FungiDB:ASPWEDRAFT_114390"/>
<dbReference type="Pfam" id="PF07731">
    <property type="entry name" value="Cu-oxidase_2"/>
    <property type="match status" value="1"/>
</dbReference>
<feature type="domain" description="Plastocyanin-like" evidence="9">
    <location>
        <begin position="450"/>
        <end position="583"/>
    </location>
</feature>
<evidence type="ECO:0000313" key="12">
    <source>
        <dbReference type="Proteomes" id="UP000184383"/>
    </source>
</evidence>
<dbReference type="InterPro" id="IPR011707">
    <property type="entry name" value="Cu-oxidase-like_N"/>
</dbReference>
<dbReference type="InterPro" id="IPR001117">
    <property type="entry name" value="Cu-oxidase_2nd"/>
</dbReference>
<keyword evidence="5" id="KW-0186">Copper</keyword>
<evidence type="ECO:0008006" key="13">
    <source>
        <dbReference type="Google" id="ProtNLM"/>
    </source>
</evidence>
<dbReference type="STRING" id="1073089.A0A1L9RDJ9"/>
<dbReference type="FunFam" id="2.60.40.420:FF:000036">
    <property type="entry name" value="L-ascorbate oxidase"/>
    <property type="match status" value="1"/>
</dbReference>
<organism evidence="11 12">
    <name type="scientific">Aspergillus wentii DTO 134E9</name>
    <dbReference type="NCBI Taxonomy" id="1073089"/>
    <lineage>
        <taxon>Eukaryota</taxon>
        <taxon>Fungi</taxon>
        <taxon>Dikarya</taxon>
        <taxon>Ascomycota</taxon>
        <taxon>Pezizomycotina</taxon>
        <taxon>Eurotiomycetes</taxon>
        <taxon>Eurotiomycetidae</taxon>
        <taxon>Eurotiales</taxon>
        <taxon>Aspergillaceae</taxon>
        <taxon>Aspergillus</taxon>
        <taxon>Aspergillus subgen. Cremei</taxon>
    </lineage>
</organism>
<dbReference type="Pfam" id="PF07732">
    <property type="entry name" value="Cu-oxidase_3"/>
    <property type="match status" value="1"/>
</dbReference>
<dbReference type="Pfam" id="PF00394">
    <property type="entry name" value="Cu-oxidase"/>
    <property type="match status" value="1"/>
</dbReference>
<dbReference type="InterPro" id="IPR002355">
    <property type="entry name" value="Cu_oxidase_Cu_BS"/>
</dbReference>
<dbReference type="RefSeq" id="XP_040686673.1">
    <property type="nucleotide sequence ID" value="XM_040828487.1"/>
</dbReference>
<dbReference type="EMBL" id="KV878214">
    <property type="protein sequence ID" value="OJJ32996.1"/>
    <property type="molecule type" value="Genomic_DNA"/>
</dbReference>
<dbReference type="InterPro" id="IPR011706">
    <property type="entry name" value="Cu-oxidase_C"/>
</dbReference>
<feature type="chain" id="PRO_5012769952" description="Multicopper oxidase" evidence="7">
    <location>
        <begin position="23"/>
        <end position="594"/>
    </location>
</feature>
<dbReference type="GO" id="GO:0042440">
    <property type="term" value="P:pigment metabolic process"/>
    <property type="evidence" value="ECO:0007669"/>
    <property type="project" value="UniProtKB-ARBA"/>
</dbReference>
<dbReference type="Gene3D" id="2.60.40.420">
    <property type="entry name" value="Cupredoxins - blue copper proteins"/>
    <property type="match status" value="3"/>
</dbReference>
<evidence type="ECO:0000256" key="1">
    <source>
        <dbReference type="ARBA" id="ARBA00010609"/>
    </source>
</evidence>
<dbReference type="InterPro" id="IPR033138">
    <property type="entry name" value="Cu_oxidase_CS"/>
</dbReference>
<dbReference type="AlphaFoldDB" id="A0A1L9RDJ9"/>
<dbReference type="InterPro" id="IPR045087">
    <property type="entry name" value="Cu-oxidase_fam"/>
</dbReference>
<keyword evidence="12" id="KW-1185">Reference proteome</keyword>
<comment type="similarity">
    <text evidence="1">Belongs to the multicopper oxidase family.</text>
</comment>
<dbReference type="OrthoDB" id="2121828at2759"/>
<evidence type="ECO:0000259" key="8">
    <source>
        <dbReference type="Pfam" id="PF00394"/>
    </source>
</evidence>
<dbReference type="GO" id="GO:0052716">
    <property type="term" value="F:hydroquinone:oxygen oxidoreductase activity"/>
    <property type="evidence" value="ECO:0007669"/>
    <property type="project" value="UniProtKB-ARBA"/>
</dbReference>
<evidence type="ECO:0000259" key="10">
    <source>
        <dbReference type="Pfam" id="PF07732"/>
    </source>
</evidence>
<dbReference type="PANTHER" id="PTHR11709:SF488">
    <property type="entry name" value="LACCASE-RELATED"/>
    <property type="match status" value="1"/>
</dbReference>
<dbReference type="PANTHER" id="PTHR11709">
    <property type="entry name" value="MULTI-COPPER OXIDASE"/>
    <property type="match status" value="1"/>
</dbReference>
<dbReference type="GeneID" id="63744335"/>
<sequence>MALLKKSLLALFGAGLLPSALAKLVKFDLDLTWQTGSTNGNPREMVFMNGEFPGPPLILDQYDDVEFYVYNHLPFQVTVHFHGIEMLNTPWSDGVPGLSQKPIEPGDSFIYKWKATQYGTYWYHSHARTTLMDGLYGPIWINPAPGTPNPFHLISNDTEDLEAMHKAESNPNLMTLSDWSHLTSEEFQAIQIDSGMDLFCMDSILINGRGSVYCPGEDFIASLETDYLKGAIDNQPLTDKGCYPNIYKTQGDFPNDESKIPAGVNSGCVPADGPKEVIEVDAADGWASFKFISAASLKSLIVSIDEHPMWIYEVDGHYIEPQLVHMMSMFNGERYSAMVKLDKTPKDYTIRVPDTNGDQIISAFATMRYKGGQDLGESKGYVDYGGQNTTADVIPLDLKTLWPYPHIPIAQHADQLINLTMGRMNSSYQWTLEGSALYDIEANYDHPILHDLSAQQYEPERLVISTKNGTWVDVLLQLGVFPHTPPIQAPHVIHKHSNKAFIIGFGVGFFNWTTVDEAIAAQPDSFELEHPQLRDTFVSNGPTGPAWMLIRYPVVNPGPFLMHCHIETHLGNGMGVALLDGPESWPQVPPEYAI</sequence>
<dbReference type="SUPFAM" id="SSF49503">
    <property type="entry name" value="Cupredoxins"/>
    <property type="match status" value="3"/>
</dbReference>
<dbReference type="PROSITE" id="PS00080">
    <property type="entry name" value="MULTICOPPER_OXIDASE2"/>
    <property type="match status" value="1"/>
</dbReference>
<evidence type="ECO:0000256" key="5">
    <source>
        <dbReference type="ARBA" id="ARBA00023008"/>
    </source>
</evidence>
<name>A0A1L9RDJ9_ASPWE</name>
<dbReference type="Proteomes" id="UP000184383">
    <property type="component" value="Unassembled WGS sequence"/>
</dbReference>